<reference evidence="3 4" key="1">
    <citation type="submission" date="2023-02" db="EMBL/GenBank/DDBJ databases">
        <title>Encephalitozoon hellem ATCC 50451 complete genome.</title>
        <authorList>
            <person name="Mascarenhas dos Santos A.C."/>
            <person name="Julian A.T."/>
            <person name="Pombert J.-F."/>
        </authorList>
    </citation>
    <scope>NUCLEOTIDE SEQUENCE [LARGE SCALE GENOMIC DNA]</scope>
    <source>
        <strain evidence="3 4">ATCC 50451</strain>
    </source>
</reference>
<feature type="region of interest" description="Disordered" evidence="1">
    <location>
        <begin position="71"/>
        <end position="107"/>
    </location>
</feature>
<evidence type="ECO:0000313" key="4">
    <source>
        <dbReference type="Proteomes" id="UP001217963"/>
    </source>
</evidence>
<accession>A0ABY8CM27</accession>
<protein>
    <submittedName>
        <fullName evidence="3">Uncharacterized protein</fullName>
    </submittedName>
</protein>
<evidence type="ECO:0000256" key="2">
    <source>
        <dbReference type="SAM" id="SignalP"/>
    </source>
</evidence>
<keyword evidence="2" id="KW-0732">Signal</keyword>
<sequence>MKSFKFKWAFLARVILCSQLMKMFDSEPFDECDPDKFSGMEESELLELLKTQTDNIKTSVHNIMHGVEGGGMSHSSYGTESEELPGDSGVDPNDGYKSVSLDPSDDVKKPLPELADELCCIMGFLLSKELKVQEAREKVVNLMELILKKAIEEASSEDDSNIKSLESSQADALQIMDQIELSGTSALDMYG</sequence>
<dbReference type="EMBL" id="CP119072">
    <property type="protein sequence ID" value="WEL39978.1"/>
    <property type="molecule type" value="Genomic_DNA"/>
</dbReference>
<feature type="signal peptide" evidence="2">
    <location>
        <begin position="1"/>
        <end position="26"/>
    </location>
</feature>
<feature type="chain" id="PRO_5046015916" evidence="2">
    <location>
        <begin position="27"/>
        <end position="191"/>
    </location>
</feature>
<dbReference type="Proteomes" id="UP001217963">
    <property type="component" value="Chromosome XI"/>
</dbReference>
<proteinExistence type="predicted"/>
<name>A0ABY8CM27_ENCHE</name>
<evidence type="ECO:0000313" key="3">
    <source>
        <dbReference type="EMBL" id="WEL39978.1"/>
    </source>
</evidence>
<gene>
    <name evidence="3" type="ORF">PFJ87_11g02160</name>
</gene>
<keyword evidence="4" id="KW-1185">Reference proteome</keyword>
<evidence type="ECO:0000256" key="1">
    <source>
        <dbReference type="SAM" id="MobiDB-lite"/>
    </source>
</evidence>
<organism evidence="3 4">
    <name type="scientific">Encephalitozoon hellem</name>
    <name type="common">Microsporidian parasite</name>
    <dbReference type="NCBI Taxonomy" id="27973"/>
    <lineage>
        <taxon>Eukaryota</taxon>
        <taxon>Fungi</taxon>
        <taxon>Fungi incertae sedis</taxon>
        <taxon>Microsporidia</taxon>
        <taxon>Unikaryonidae</taxon>
        <taxon>Encephalitozoon</taxon>
    </lineage>
</organism>